<dbReference type="EMBL" id="FNCH01000020">
    <property type="protein sequence ID" value="SDH26497.1"/>
    <property type="molecule type" value="Genomic_DNA"/>
</dbReference>
<protein>
    <submittedName>
        <fullName evidence="1">Uncharacterized protein</fullName>
    </submittedName>
</protein>
<name>A0A1G8AZY7_9SPHI</name>
<evidence type="ECO:0000313" key="2">
    <source>
        <dbReference type="Proteomes" id="UP000199643"/>
    </source>
</evidence>
<reference evidence="2" key="1">
    <citation type="submission" date="2016-10" db="EMBL/GenBank/DDBJ databases">
        <authorList>
            <person name="Varghese N."/>
            <person name="Submissions S."/>
        </authorList>
    </citation>
    <scope>NUCLEOTIDE SEQUENCE [LARGE SCALE GENOMIC DNA]</scope>
    <source>
        <strain evidence="2">DSM 17933</strain>
    </source>
</reference>
<dbReference type="AlphaFoldDB" id="A0A1G8AZY7"/>
<dbReference type="Proteomes" id="UP000199643">
    <property type="component" value="Unassembled WGS sequence"/>
</dbReference>
<gene>
    <name evidence="1" type="ORF">SAMN05421827_12073</name>
</gene>
<organism evidence="1 2">
    <name type="scientific">Pedobacter terrae</name>
    <dbReference type="NCBI Taxonomy" id="405671"/>
    <lineage>
        <taxon>Bacteria</taxon>
        <taxon>Pseudomonadati</taxon>
        <taxon>Bacteroidota</taxon>
        <taxon>Sphingobacteriia</taxon>
        <taxon>Sphingobacteriales</taxon>
        <taxon>Sphingobacteriaceae</taxon>
        <taxon>Pedobacter</taxon>
    </lineage>
</organism>
<evidence type="ECO:0000313" key="1">
    <source>
        <dbReference type="EMBL" id="SDH26497.1"/>
    </source>
</evidence>
<keyword evidence="2" id="KW-1185">Reference proteome</keyword>
<accession>A0A1G8AZY7</accession>
<sequence length="29" mass="3449">MMKEKVLIKKNLITKHLKNSKVKIVGYTY</sequence>
<dbReference type="STRING" id="405671.SAMN05421827_12073"/>
<proteinExistence type="predicted"/>